<dbReference type="Gene3D" id="3.90.420.10">
    <property type="entry name" value="Oxidoreductase, molybdopterin-binding domain"/>
    <property type="match status" value="1"/>
</dbReference>
<accession>A0A4Y7RG69</accession>
<comment type="caution">
    <text evidence="4">The sequence shown here is derived from an EMBL/GenBank/DDBJ whole genome shotgun (WGS) entry which is preliminary data.</text>
</comment>
<dbReference type="InterPro" id="IPR036374">
    <property type="entry name" value="OxRdtase_Mopterin-bd_sf"/>
</dbReference>
<keyword evidence="4" id="KW-0326">Glycosidase</keyword>
<evidence type="ECO:0000256" key="1">
    <source>
        <dbReference type="ARBA" id="ARBA00022737"/>
    </source>
</evidence>
<gene>
    <name evidence="4" type="primary">xynA1_7</name>
    <name evidence="4" type="ORF">Psch_01563</name>
</gene>
<dbReference type="EC" id="3.2.1.8" evidence="4"/>
<dbReference type="PROSITE" id="PS51272">
    <property type="entry name" value="SLH"/>
    <property type="match status" value="3"/>
</dbReference>
<protein>
    <submittedName>
        <fullName evidence="4">Endo-1,4-beta-xylanase A</fullName>
        <ecNumber evidence="4">3.2.1.8</ecNumber>
    </submittedName>
</protein>
<feature type="domain" description="SLH" evidence="3">
    <location>
        <begin position="378"/>
        <end position="441"/>
    </location>
</feature>
<name>A0A4Y7RG69_9FIRM</name>
<dbReference type="Pfam" id="PF13290">
    <property type="entry name" value="CHB_HEX_C_1"/>
    <property type="match status" value="1"/>
</dbReference>
<keyword evidence="5" id="KW-1185">Reference proteome</keyword>
<keyword evidence="4" id="KW-0858">Xylan degradation</keyword>
<dbReference type="Pfam" id="PF00395">
    <property type="entry name" value="SLH"/>
    <property type="match status" value="3"/>
</dbReference>
<feature type="domain" description="SLH" evidence="3">
    <location>
        <begin position="448"/>
        <end position="507"/>
    </location>
</feature>
<dbReference type="PANTHER" id="PTHR43308:SF5">
    <property type="entry name" value="S-LAYER PROTEIN _ PEPTIDOGLYCAN ENDO-BETA-N-ACETYLGLUCOSAMINIDASE"/>
    <property type="match status" value="1"/>
</dbReference>
<keyword evidence="4" id="KW-0378">Hydrolase</keyword>
<organism evidence="4 5">
    <name type="scientific">Pelotomaculum schinkii</name>
    <dbReference type="NCBI Taxonomy" id="78350"/>
    <lineage>
        <taxon>Bacteria</taxon>
        <taxon>Bacillati</taxon>
        <taxon>Bacillota</taxon>
        <taxon>Clostridia</taxon>
        <taxon>Eubacteriales</taxon>
        <taxon>Desulfotomaculaceae</taxon>
        <taxon>Pelotomaculum</taxon>
    </lineage>
</organism>
<dbReference type="RefSeq" id="WP_190239764.1">
    <property type="nucleotide sequence ID" value="NZ_QFGA01000001.1"/>
</dbReference>
<feature type="signal peptide" evidence="2">
    <location>
        <begin position="1"/>
        <end position="36"/>
    </location>
</feature>
<evidence type="ECO:0000256" key="2">
    <source>
        <dbReference type="SAM" id="SignalP"/>
    </source>
</evidence>
<keyword evidence="4" id="KW-0624">Polysaccharide degradation</keyword>
<proteinExistence type="predicted"/>
<dbReference type="GO" id="GO:0045493">
    <property type="term" value="P:xylan catabolic process"/>
    <property type="evidence" value="ECO:0007669"/>
    <property type="project" value="UniProtKB-KW"/>
</dbReference>
<keyword evidence="4" id="KW-0119">Carbohydrate metabolism</keyword>
<evidence type="ECO:0000259" key="3">
    <source>
        <dbReference type="PROSITE" id="PS51272"/>
    </source>
</evidence>
<keyword evidence="2" id="KW-0732">Signal</keyword>
<evidence type="ECO:0000313" key="4">
    <source>
        <dbReference type="EMBL" id="TEB08008.1"/>
    </source>
</evidence>
<keyword evidence="1" id="KW-0677">Repeat</keyword>
<dbReference type="InterPro" id="IPR001119">
    <property type="entry name" value="SLH_dom"/>
</dbReference>
<dbReference type="SUPFAM" id="SSF56524">
    <property type="entry name" value="Oxidoreductase molybdopterin-binding domain"/>
    <property type="match status" value="1"/>
</dbReference>
<evidence type="ECO:0000313" key="5">
    <source>
        <dbReference type="Proteomes" id="UP000298324"/>
    </source>
</evidence>
<reference evidence="4 5" key="1">
    <citation type="journal article" date="2018" name="Environ. Microbiol.">
        <title>Novel energy conservation strategies and behaviour of Pelotomaculum schinkii driving syntrophic propionate catabolism.</title>
        <authorList>
            <person name="Hidalgo-Ahumada C.A.P."/>
            <person name="Nobu M.K."/>
            <person name="Narihiro T."/>
            <person name="Tamaki H."/>
            <person name="Liu W.T."/>
            <person name="Kamagata Y."/>
            <person name="Stams A.J.M."/>
            <person name="Imachi H."/>
            <person name="Sousa D.Z."/>
        </authorList>
    </citation>
    <scope>NUCLEOTIDE SEQUENCE [LARGE SCALE GENOMIC DNA]</scope>
    <source>
        <strain evidence="4 5">HH</strain>
    </source>
</reference>
<feature type="chain" id="PRO_5021414995" evidence="2">
    <location>
        <begin position="37"/>
        <end position="507"/>
    </location>
</feature>
<dbReference type="AlphaFoldDB" id="A0A4Y7RG69"/>
<sequence>MINSRSFKLHKILAAVVGLSMVAGLLVMAVPRGACAAEPAALTVTGDGVEKEVTFTMADLQALPQKTYTYSGYNHWPALKVFQDMTGPSLQSILDVAGLKDNATLLRLKPAGGRFVHADFTREQLLEEPRYYFPEGENPGDLADWPPIRGEKGKTLVETIIALNDSQGRICFGQRAPNEPTGGDCVMIQEMCNGGVIEVLTAPLDQWEAPTADIPSGTVAPGTKVTLKKPDEAADNVMVYYTLDGSEPAYGSYIFNISYPSFRPELNKPVPVNGNLTIKAKTIGFGKLDSETATFQYNIENPENEAEGETAGTAMPALARDFADIAGHWARDEIKALAEKGIIDGVTATEFKPEEKITRAQFAKLLTAALNIKAEQNTGISFQDVPAGAWYHDYVAAAVQAGLIMGYSDDIFAPDDNITREQMAVIISRALKMKSTADLSHSVTEQVINKFKDKGDISPWAGNEIYLAVSCGIVSGLSEDTFAPQVTATRAETAAMILRLMRWSEEQ</sequence>
<dbReference type="GO" id="GO:0031176">
    <property type="term" value="F:endo-1,4-beta-xylanase activity"/>
    <property type="evidence" value="ECO:0007669"/>
    <property type="project" value="UniProtKB-EC"/>
</dbReference>
<dbReference type="InterPro" id="IPR059177">
    <property type="entry name" value="GH29D-like_dom"/>
</dbReference>
<dbReference type="InterPro" id="IPR051465">
    <property type="entry name" value="Cell_Envelope_Struct_Comp"/>
</dbReference>
<feature type="domain" description="SLH" evidence="3">
    <location>
        <begin position="317"/>
        <end position="377"/>
    </location>
</feature>
<dbReference type="EMBL" id="QFGA01000001">
    <property type="protein sequence ID" value="TEB08008.1"/>
    <property type="molecule type" value="Genomic_DNA"/>
</dbReference>
<dbReference type="Proteomes" id="UP000298324">
    <property type="component" value="Unassembled WGS sequence"/>
</dbReference>
<dbReference type="PANTHER" id="PTHR43308">
    <property type="entry name" value="OUTER MEMBRANE PROTEIN ALPHA-RELATED"/>
    <property type="match status" value="1"/>
</dbReference>